<dbReference type="PANTHER" id="PTHR30250">
    <property type="entry name" value="PST FAMILY PREDICTED COLANIC ACID TRANSPORTER"/>
    <property type="match status" value="1"/>
</dbReference>
<feature type="transmembrane region" description="Helical" evidence="6">
    <location>
        <begin position="298"/>
        <end position="319"/>
    </location>
</feature>
<comment type="caution">
    <text evidence="7">The sequence shown here is derived from an EMBL/GenBank/DDBJ whole genome shotgun (WGS) entry which is preliminary data.</text>
</comment>
<evidence type="ECO:0000256" key="3">
    <source>
        <dbReference type="ARBA" id="ARBA00022692"/>
    </source>
</evidence>
<feature type="transmembrane region" description="Helical" evidence="6">
    <location>
        <begin position="187"/>
        <end position="209"/>
    </location>
</feature>
<feature type="transmembrane region" description="Helical" evidence="6">
    <location>
        <begin position="69"/>
        <end position="88"/>
    </location>
</feature>
<evidence type="ECO:0000256" key="5">
    <source>
        <dbReference type="ARBA" id="ARBA00023136"/>
    </source>
</evidence>
<dbReference type="GO" id="GO:0005886">
    <property type="term" value="C:plasma membrane"/>
    <property type="evidence" value="ECO:0007669"/>
    <property type="project" value="UniProtKB-SubCell"/>
</dbReference>
<feature type="transmembrane region" description="Helical" evidence="6">
    <location>
        <begin position="152"/>
        <end position="175"/>
    </location>
</feature>
<keyword evidence="3 6" id="KW-0812">Transmembrane</keyword>
<keyword evidence="2" id="KW-1003">Cell membrane</keyword>
<feature type="transmembrane region" description="Helical" evidence="6">
    <location>
        <begin position="216"/>
        <end position="238"/>
    </location>
</feature>
<accession>A0A554LQ20</accession>
<organism evidence="7 8">
    <name type="scientific">Candidatus Berkelbacteria bacterium Athens1014_28</name>
    <dbReference type="NCBI Taxonomy" id="2017145"/>
    <lineage>
        <taxon>Bacteria</taxon>
        <taxon>Candidatus Berkelbacteria</taxon>
    </lineage>
</organism>
<dbReference type="AlphaFoldDB" id="A0A554LQ20"/>
<dbReference type="InterPro" id="IPR002797">
    <property type="entry name" value="Polysacc_synth"/>
</dbReference>
<feature type="transmembrane region" description="Helical" evidence="6">
    <location>
        <begin position="27"/>
        <end position="49"/>
    </location>
</feature>
<dbReference type="PANTHER" id="PTHR30250:SF11">
    <property type="entry name" value="O-ANTIGEN TRANSPORTER-RELATED"/>
    <property type="match status" value="1"/>
</dbReference>
<dbReference type="InterPro" id="IPR050833">
    <property type="entry name" value="Poly_Biosynth_Transport"/>
</dbReference>
<evidence type="ECO:0000256" key="6">
    <source>
        <dbReference type="SAM" id="Phobius"/>
    </source>
</evidence>
<dbReference type="EMBL" id="VMGN01000004">
    <property type="protein sequence ID" value="TSC94894.1"/>
    <property type="molecule type" value="Genomic_DNA"/>
</dbReference>
<proteinExistence type="predicted"/>
<feature type="transmembrane region" description="Helical" evidence="6">
    <location>
        <begin position="244"/>
        <end position="263"/>
    </location>
</feature>
<keyword evidence="5 6" id="KW-0472">Membrane</keyword>
<keyword evidence="4 6" id="KW-1133">Transmembrane helix</keyword>
<evidence type="ECO:0000313" key="8">
    <source>
        <dbReference type="Proteomes" id="UP000316495"/>
    </source>
</evidence>
<gene>
    <name evidence="7" type="ORF">Athens101428_100</name>
</gene>
<name>A0A554LQ20_9BACT</name>
<dbReference type="Proteomes" id="UP000316495">
    <property type="component" value="Unassembled WGS sequence"/>
</dbReference>
<feature type="transmembrane region" description="Helical" evidence="6">
    <location>
        <begin position="275"/>
        <end position="292"/>
    </location>
</feature>
<evidence type="ECO:0000256" key="1">
    <source>
        <dbReference type="ARBA" id="ARBA00004651"/>
    </source>
</evidence>
<evidence type="ECO:0000313" key="7">
    <source>
        <dbReference type="EMBL" id="TSC94894.1"/>
    </source>
</evidence>
<protein>
    <submittedName>
        <fullName evidence="7">Putative lipopolysaccharide O-side chain biosynthesis protein</fullName>
    </submittedName>
</protein>
<evidence type="ECO:0000256" key="2">
    <source>
        <dbReference type="ARBA" id="ARBA00022475"/>
    </source>
</evidence>
<feature type="transmembrane region" description="Helical" evidence="6">
    <location>
        <begin position="108"/>
        <end position="131"/>
    </location>
</feature>
<comment type="subcellular location">
    <subcellularLocation>
        <location evidence="1">Cell membrane</location>
        <topology evidence="1">Multi-pass membrane protein</topology>
    </subcellularLocation>
</comment>
<reference evidence="7 8" key="1">
    <citation type="submission" date="2017-07" db="EMBL/GenBank/DDBJ databases">
        <title>Mechanisms for carbon and nitrogen cycling indicate functional differentiation within the Candidate Phyla Radiation.</title>
        <authorList>
            <person name="Danczak R.E."/>
            <person name="Johnston M.D."/>
            <person name="Kenah C."/>
            <person name="Slattery M."/>
            <person name="Wrighton K.C."/>
            <person name="Wilkins M.J."/>
        </authorList>
    </citation>
    <scope>NUCLEOTIDE SEQUENCE [LARGE SCALE GENOMIC DNA]</scope>
    <source>
        <strain evidence="7">Athens1014_28</strain>
    </source>
</reference>
<dbReference type="Pfam" id="PF01943">
    <property type="entry name" value="Polysacc_synt"/>
    <property type="match status" value="1"/>
</dbReference>
<evidence type="ECO:0000256" key="4">
    <source>
        <dbReference type="ARBA" id="ARBA00022989"/>
    </source>
</evidence>
<sequence length="332" mass="37584">MYRVAIVELVGKVLQTGIIIIAVVRDWGFLAIMSSLLAYMAFNFFFVLLLSRKYVKFHLHFNFPYWKKFLKMSAPMGISVIITFLYFKMDTILLSVLKGSAEVGIYNAAYKILENITFFPAMIVGLTLPLTSKFIFTDKKKFAEISNKTAKVFFLLIIPLFVAVMFLAEDIMLLIGGAEFAVSANTLRILIIALVFIFFGNFFNNILLAGNLQKKMMVALGFCAAFNIGANFVMIPLYSYTGAAITSALTEMLVIAITSFLVFKYLDYVPKIENWLRFVFSGLMMAIFLFLFRGQNFFLLALGSSAIYFLFLWLTRAITATEIKSIMQKDVA</sequence>